<dbReference type="EMBL" id="GDJX01003099">
    <property type="protein sequence ID" value="JAT64837.1"/>
    <property type="molecule type" value="Transcribed_RNA"/>
</dbReference>
<feature type="region of interest" description="Disordered" evidence="1">
    <location>
        <begin position="366"/>
        <end position="391"/>
    </location>
</feature>
<evidence type="ECO:0000313" key="2">
    <source>
        <dbReference type="EMBL" id="JAT64837.1"/>
    </source>
</evidence>
<dbReference type="InterPro" id="IPR039928">
    <property type="entry name" value="LNK"/>
</dbReference>
<feature type="compositionally biased region" description="Polar residues" evidence="1">
    <location>
        <begin position="284"/>
        <end position="294"/>
    </location>
</feature>
<dbReference type="PANTHER" id="PTHR33334">
    <property type="entry name" value="PROTEIN LNK1"/>
    <property type="match status" value="1"/>
</dbReference>
<feature type="region of interest" description="Disordered" evidence="1">
    <location>
        <begin position="241"/>
        <end position="294"/>
    </location>
</feature>
<feature type="compositionally biased region" description="Polar residues" evidence="1">
    <location>
        <begin position="595"/>
        <end position="604"/>
    </location>
</feature>
<gene>
    <name evidence="2" type="primary">vts-1_0</name>
    <name evidence="2" type="ORF">g.41925</name>
</gene>
<sequence length="623" mass="69798">MFDWNDDEEVRGITLGQLNETKDHIVPYPQGSKDDTLFTVDEFHKKRGHEQSSTNLRAAEQRNSESQIDLPGSNFERDSNFNTNEELFAPRFDMDSWPDLPSLNSAFGKGYMERNHLHSMSSKFINSCAASPGVDTVTENLVTGLCDADGVIQNADLSMESCSLPASDLMPLDTEPDIFGNDHADEEGGDFLNCDWTNISDFDDLDRIFRSNNSIFGHEMIGNADEPLCPSTDAISSITLPFSTPVDEQSGRKRKPLEEDKVDKPKKLAKTRKKLVEKNRAKHTQNSSSWPSNMGSIQQFERTKMQAPLKSPHYSHSAAVGQQTECGEPTYMGFFHCASQHLLPAYRYSPHSFPMVPTLSPARPEMKENHPVQPSHTVYPDSPKHTSEVQSKPLAMTPQEKIEKLRRRQQMQAMLAIKQQQQQFGRWRTAAEMSASQTSSQTNKSRGSVVSSGKVEDATKAMTSSEFNMQQEIDEPHPISILIDDSLGEAIFHHLQDAITKLDMDIRLCIRDSLFRLARSAMKRHNASDRSSTNESCRDEAAVLVNEETNIRDRSARLPTETGTNPIDRIVAHLLFHGASEPGTGVKDEIPPSNPVSKWSNTYESVLEDKPETADKLEVKPSM</sequence>
<evidence type="ECO:0000256" key="1">
    <source>
        <dbReference type="SAM" id="MobiDB-lite"/>
    </source>
</evidence>
<dbReference type="PANTHER" id="PTHR33334:SF5">
    <property type="entry name" value="PROTEIN LNK2"/>
    <property type="match status" value="1"/>
</dbReference>
<feature type="compositionally biased region" description="Low complexity" evidence="1">
    <location>
        <begin position="444"/>
        <end position="453"/>
    </location>
</feature>
<proteinExistence type="predicted"/>
<dbReference type="AlphaFoldDB" id="A0A1D1ZD98"/>
<feature type="compositionally biased region" description="Basic and acidic residues" evidence="1">
    <location>
        <begin position="256"/>
        <end position="266"/>
    </location>
</feature>
<feature type="region of interest" description="Disordered" evidence="1">
    <location>
        <begin position="431"/>
        <end position="455"/>
    </location>
</feature>
<feature type="compositionally biased region" description="Basic and acidic residues" evidence="1">
    <location>
        <begin position="607"/>
        <end position="623"/>
    </location>
</feature>
<accession>A0A1D1ZD98</accession>
<feature type="region of interest" description="Disordered" evidence="1">
    <location>
        <begin position="581"/>
        <end position="623"/>
    </location>
</feature>
<dbReference type="GO" id="GO:0006355">
    <property type="term" value="P:regulation of DNA-templated transcription"/>
    <property type="evidence" value="ECO:0007669"/>
    <property type="project" value="InterPro"/>
</dbReference>
<feature type="compositionally biased region" description="Polar residues" evidence="1">
    <location>
        <begin position="434"/>
        <end position="443"/>
    </location>
</feature>
<dbReference type="GO" id="GO:0007623">
    <property type="term" value="P:circadian rhythm"/>
    <property type="evidence" value="ECO:0007669"/>
    <property type="project" value="InterPro"/>
</dbReference>
<feature type="region of interest" description="Disordered" evidence="1">
    <location>
        <begin position="46"/>
        <end position="80"/>
    </location>
</feature>
<organism evidence="2">
    <name type="scientific">Anthurium amnicola</name>
    <dbReference type="NCBI Taxonomy" id="1678845"/>
    <lineage>
        <taxon>Eukaryota</taxon>
        <taxon>Viridiplantae</taxon>
        <taxon>Streptophyta</taxon>
        <taxon>Embryophyta</taxon>
        <taxon>Tracheophyta</taxon>
        <taxon>Spermatophyta</taxon>
        <taxon>Magnoliopsida</taxon>
        <taxon>Liliopsida</taxon>
        <taxon>Araceae</taxon>
        <taxon>Pothoideae</taxon>
        <taxon>Potheae</taxon>
        <taxon>Anthurium</taxon>
    </lineage>
</organism>
<reference evidence="2" key="1">
    <citation type="submission" date="2015-07" db="EMBL/GenBank/DDBJ databases">
        <title>Transcriptome Assembly of Anthurium amnicola.</title>
        <authorList>
            <person name="Suzuki J."/>
        </authorList>
    </citation>
    <scope>NUCLEOTIDE SEQUENCE</scope>
</reference>
<protein>
    <submittedName>
        <fullName evidence="2">Protein VTS1</fullName>
    </submittedName>
</protein>
<name>A0A1D1ZD98_9ARAE</name>